<comment type="similarity">
    <text evidence="2">Belongs to the 5'-AMP-activated protein kinase beta subunit family.</text>
</comment>
<dbReference type="Gene3D" id="6.20.250.60">
    <property type="match status" value="1"/>
</dbReference>
<dbReference type="EMBL" id="CAJPDT010000001">
    <property type="protein sequence ID" value="CAF9905036.1"/>
    <property type="molecule type" value="Genomic_DNA"/>
</dbReference>
<keyword evidence="3" id="KW-0963">Cytoplasm</keyword>
<feature type="domain" description="Association with the SNF1 complex (ASC)" evidence="5">
    <location>
        <begin position="332"/>
        <end position="440"/>
    </location>
</feature>
<keyword evidence="7" id="KW-1185">Reference proteome</keyword>
<organism evidence="6 7">
    <name type="scientific">Imshaugia aleurites</name>
    <dbReference type="NCBI Taxonomy" id="172621"/>
    <lineage>
        <taxon>Eukaryota</taxon>
        <taxon>Fungi</taxon>
        <taxon>Dikarya</taxon>
        <taxon>Ascomycota</taxon>
        <taxon>Pezizomycotina</taxon>
        <taxon>Lecanoromycetes</taxon>
        <taxon>OSLEUM clade</taxon>
        <taxon>Lecanoromycetidae</taxon>
        <taxon>Lecanorales</taxon>
        <taxon>Lecanorineae</taxon>
        <taxon>Parmeliaceae</taxon>
        <taxon>Imshaugia</taxon>
    </lineage>
</organism>
<reference evidence="6" key="1">
    <citation type="submission" date="2021-03" db="EMBL/GenBank/DDBJ databases">
        <authorList>
            <person name="Tagirdzhanova G."/>
        </authorList>
    </citation>
    <scope>NUCLEOTIDE SEQUENCE</scope>
</reference>
<feature type="compositionally biased region" description="Basic and acidic residues" evidence="4">
    <location>
        <begin position="1"/>
        <end position="10"/>
    </location>
</feature>
<feature type="compositionally biased region" description="Basic and acidic residues" evidence="4">
    <location>
        <begin position="100"/>
        <end position="109"/>
    </location>
</feature>
<dbReference type="Proteomes" id="UP000664534">
    <property type="component" value="Unassembled WGS sequence"/>
</dbReference>
<feature type="compositionally biased region" description="Low complexity" evidence="4">
    <location>
        <begin position="11"/>
        <end position="25"/>
    </location>
</feature>
<evidence type="ECO:0000256" key="1">
    <source>
        <dbReference type="ARBA" id="ARBA00004496"/>
    </source>
</evidence>
<dbReference type="InterPro" id="IPR032640">
    <property type="entry name" value="AMPK1_CBM"/>
</dbReference>
<dbReference type="GO" id="GO:0005737">
    <property type="term" value="C:cytoplasm"/>
    <property type="evidence" value="ECO:0007669"/>
    <property type="project" value="UniProtKB-SubCell"/>
</dbReference>
<dbReference type="PANTHER" id="PTHR10343">
    <property type="entry name" value="5'-AMP-ACTIVATED PROTEIN KINASE , BETA SUBUNIT"/>
    <property type="match status" value="1"/>
</dbReference>
<evidence type="ECO:0000313" key="7">
    <source>
        <dbReference type="Proteomes" id="UP000664534"/>
    </source>
</evidence>
<evidence type="ECO:0000256" key="3">
    <source>
        <dbReference type="ARBA" id="ARBA00022490"/>
    </source>
</evidence>
<dbReference type="OrthoDB" id="531008at2759"/>
<feature type="compositionally biased region" description="Polar residues" evidence="4">
    <location>
        <begin position="53"/>
        <end position="80"/>
    </location>
</feature>
<dbReference type="InterPro" id="IPR014756">
    <property type="entry name" value="Ig_E-set"/>
</dbReference>
<evidence type="ECO:0000256" key="2">
    <source>
        <dbReference type="ARBA" id="ARBA00010926"/>
    </source>
</evidence>
<dbReference type="Gene3D" id="2.60.40.10">
    <property type="entry name" value="Immunoglobulins"/>
    <property type="match status" value="1"/>
</dbReference>
<dbReference type="GO" id="GO:0005634">
    <property type="term" value="C:nucleus"/>
    <property type="evidence" value="ECO:0007669"/>
    <property type="project" value="TreeGrafter"/>
</dbReference>
<proteinExistence type="inferred from homology"/>
<feature type="compositionally biased region" description="Basic and acidic residues" evidence="4">
    <location>
        <begin position="311"/>
        <end position="320"/>
    </location>
</feature>
<comment type="subcellular location">
    <subcellularLocation>
        <location evidence="1">Cytoplasm</location>
    </subcellularLocation>
</comment>
<dbReference type="InterPro" id="IPR013783">
    <property type="entry name" value="Ig-like_fold"/>
</dbReference>
<dbReference type="PANTHER" id="PTHR10343:SF84">
    <property type="entry name" value="5'-AMP-ACTIVATED PROTEIN KINASE SUBUNIT BETA-1"/>
    <property type="match status" value="1"/>
</dbReference>
<dbReference type="SMART" id="SM01010">
    <property type="entry name" value="AMPKBI"/>
    <property type="match status" value="1"/>
</dbReference>
<comment type="caution">
    <text evidence="6">The sequence shown here is derived from an EMBL/GenBank/DDBJ whole genome shotgun (WGS) entry which is preliminary data.</text>
</comment>
<dbReference type="AlphaFoldDB" id="A0A8H3EDC8"/>
<protein>
    <recommendedName>
        <fullName evidence="5">Association with the SNF1 complex (ASC) domain-containing protein</fullName>
    </recommendedName>
</protein>
<dbReference type="Pfam" id="PF04739">
    <property type="entry name" value="AMPKBI"/>
    <property type="match status" value="1"/>
</dbReference>
<dbReference type="GO" id="GO:0031588">
    <property type="term" value="C:nucleotide-activated protein kinase complex"/>
    <property type="evidence" value="ECO:0007669"/>
    <property type="project" value="TreeGrafter"/>
</dbReference>
<accession>A0A8H3EDC8</accession>
<dbReference type="InterPro" id="IPR006828">
    <property type="entry name" value="ASC_dom"/>
</dbReference>
<sequence>MGNQSSKEKSPASPAANHSSSSNSSTINTRKEKEHKASTTHHNTTRLPHPEKSSASPSPSQRYQQHDSIGNDQPKQTPQDGNKKEKSRTTGKSTPVKVPRGSDPRRQRGPDSQFESSGPPRDPNFVPHSNLNFPPRMPIPIEEEFHAPYSPTIAAQEFSSSLHEEDFDGSIPRQSSVISSTTLEEEDVGNELQPYPYEAPPQGLVPTRLQWTQGGDRVYVTGTFAGWNRKFRMSKDSTTGYHTTVLQLPPGTHHVKFIVDGEMQLSSLPTAVDYTNILVNYVEVSADDIPKQSADEGTVPKDIYPPQVLHESTEAKDHAPDSVGKTQRVEGEQKAEPVFWGKVVPKYLHDVDLSERSRRYQRAARGVSDFSTPPVLPLFLGKSILNGTTPMKDDSSVLNMPNHTVLNHLATSSIKHDVLATSITTRYKRKYVTTIVYKPTEE</sequence>
<feature type="region of interest" description="Disordered" evidence="4">
    <location>
        <begin position="1"/>
        <end position="133"/>
    </location>
</feature>
<evidence type="ECO:0000313" key="6">
    <source>
        <dbReference type="EMBL" id="CAF9905036.1"/>
    </source>
</evidence>
<dbReference type="CDD" id="cd02859">
    <property type="entry name" value="E_set_AMPKbeta_like_N"/>
    <property type="match status" value="1"/>
</dbReference>
<evidence type="ECO:0000256" key="4">
    <source>
        <dbReference type="SAM" id="MobiDB-lite"/>
    </source>
</evidence>
<dbReference type="SUPFAM" id="SSF160219">
    <property type="entry name" value="AMPKBI-like"/>
    <property type="match status" value="1"/>
</dbReference>
<evidence type="ECO:0000259" key="5">
    <source>
        <dbReference type="SMART" id="SM01010"/>
    </source>
</evidence>
<feature type="region of interest" description="Disordered" evidence="4">
    <location>
        <begin position="311"/>
        <end position="331"/>
    </location>
</feature>
<dbReference type="SUPFAM" id="SSF81296">
    <property type="entry name" value="E set domains"/>
    <property type="match status" value="1"/>
</dbReference>
<dbReference type="InterPro" id="IPR037256">
    <property type="entry name" value="ASC_dom_sf"/>
</dbReference>
<dbReference type="GO" id="GO:0007165">
    <property type="term" value="P:signal transduction"/>
    <property type="evidence" value="ECO:0007669"/>
    <property type="project" value="UniProtKB-ARBA"/>
</dbReference>
<gene>
    <name evidence="6" type="ORF">IMSHALPRED_000242</name>
</gene>
<name>A0A8H3EDC8_9LECA</name>
<dbReference type="GO" id="GO:0019901">
    <property type="term" value="F:protein kinase binding"/>
    <property type="evidence" value="ECO:0007669"/>
    <property type="project" value="TreeGrafter"/>
</dbReference>
<dbReference type="Pfam" id="PF16561">
    <property type="entry name" value="AMPK1_CBM"/>
    <property type="match status" value="1"/>
</dbReference>
<dbReference type="FunFam" id="2.60.40.10:FF:000562">
    <property type="entry name" value="Snf1 kinase complex beta-subunit Gal83"/>
    <property type="match status" value="1"/>
</dbReference>
<dbReference type="InterPro" id="IPR050827">
    <property type="entry name" value="CRP1_MDG1_kinase"/>
</dbReference>